<proteinExistence type="predicted"/>
<accession>A0A3M8VU23</accession>
<feature type="region of interest" description="Disordered" evidence="1">
    <location>
        <begin position="1"/>
        <end position="31"/>
    </location>
</feature>
<feature type="compositionally biased region" description="Low complexity" evidence="1">
    <location>
        <begin position="54"/>
        <end position="69"/>
    </location>
</feature>
<reference evidence="2 3" key="1">
    <citation type="submission" date="2018-11" db="EMBL/GenBank/DDBJ databases">
        <title>The Potential of Streptomyces as Biocontrol Agents against the Tomato grey mould, Botrytis cinerea (Gray mold) Frontiers in Microbiology.</title>
        <authorList>
            <person name="Li D."/>
        </authorList>
    </citation>
    <scope>NUCLEOTIDE SEQUENCE [LARGE SCALE GENOMIC DNA]</scope>
    <source>
        <strain evidence="2 3">NEAU-LD23</strain>
    </source>
</reference>
<comment type="caution">
    <text evidence="2">The sequence shown here is derived from an EMBL/GenBank/DDBJ whole genome shotgun (WGS) entry which is preliminary data.</text>
</comment>
<evidence type="ECO:0000256" key="1">
    <source>
        <dbReference type="SAM" id="MobiDB-lite"/>
    </source>
</evidence>
<sequence>MTRGFRSVSPTPFRPGTGRHRKPEKESGFTRVSARGIVLAATAGVLCGGQAAWPAASQASAASGPCPGASDEEPEEPAPVTGSHIGLVVIDNVGIDNIGIDNSSADSWLEIDRTLDTLLLSAGTAGSDHEGGSGD</sequence>
<organism evidence="2 3">
    <name type="scientific">Streptomyces botrytidirepellens</name>
    <dbReference type="NCBI Taxonomy" id="2486417"/>
    <lineage>
        <taxon>Bacteria</taxon>
        <taxon>Bacillati</taxon>
        <taxon>Actinomycetota</taxon>
        <taxon>Actinomycetes</taxon>
        <taxon>Kitasatosporales</taxon>
        <taxon>Streptomycetaceae</taxon>
        <taxon>Streptomyces</taxon>
    </lineage>
</organism>
<evidence type="ECO:0000313" key="3">
    <source>
        <dbReference type="Proteomes" id="UP000275401"/>
    </source>
</evidence>
<name>A0A3M8VU23_9ACTN</name>
<dbReference type="AlphaFoldDB" id="A0A3M8VU23"/>
<evidence type="ECO:0000313" key="2">
    <source>
        <dbReference type="EMBL" id="RNG21214.1"/>
    </source>
</evidence>
<keyword evidence="3" id="KW-1185">Reference proteome</keyword>
<dbReference type="Proteomes" id="UP000275401">
    <property type="component" value="Unassembled WGS sequence"/>
</dbReference>
<gene>
    <name evidence="2" type="ORF">EEJ42_22745</name>
</gene>
<protein>
    <submittedName>
        <fullName evidence="2">Uncharacterized protein</fullName>
    </submittedName>
</protein>
<dbReference type="EMBL" id="RIBZ01000277">
    <property type="protein sequence ID" value="RNG21214.1"/>
    <property type="molecule type" value="Genomic_DNA"/>
</dbReference>
<feature type="region of interest" description="Disordered" evidence="1">
    <location>
        <begin position="54"/>
        <end position="83"/>
    </location>
</feature>